<comment type="caution">
    <text evidence="1">The sequence shown here is derived from an EMBL/GenBank/DDBJ whole genome shotgun (WGS) entry which is preliminary data.</text>
</comment>
<dbReference type="Proteomes" id="UP001500979">
    <property type="component" value="Unassembled WGS sequence"/>
</dbReference>
<name>A0ABN3VJV4_9PSEU</name>
<evidence type="ECO:0000313" key="2">
    <source>
        <dbReference type="Proteomes" id="UP001500979"/>
    </source>
</evidence>
<proteinExistence type="predicted"/>
<keyword evidence="2" id="KW-1185">Reference proteome</keyword>
<gene>
    <name evidence="1" type="ORF">GCM10010470_54850</name>
</gene>
<organism evidence="1 2">
    <name type="scientific">Saccharopolyspora taberi</name>
    <dbReference type="NCBI Taxonomy" id="60895"/>
    <lineage>
        <taxon>Bacteria</taxon>
        <taxon>Bacillati</taxon>
        <taxon>Actinomycetota</taxon>
        <taxon>Actinomycetes</taxon>
        <taxon>Pseudonocardiales</taxon>
        <taxon>Pseudonocardiaceae</taxon>
        <taxon>Saccharopolyspora</taxon>
    </lineage>
</organism>
<dbReference type="EMBL" id="BAAAUX010000024">
    <property type="protein sequence ID" value="GAA2812451.1"/>
    <property type="molecule type" value="Genomic_DNA"/>
</dbReference>
<reference evidence="1 2" key="1">
    <citation type="journal article" date="2019" name="Int. J. Syst. Evol. Microbiol.">
        <title>The Global Catalogue of Microorganisms (GCM) 10K type strain sequencing project: providing services to taxonomists for standard genome sequencing and annotation.</title>
        <authorList>
            <consortium name="The Broad Institute Genomics Platform"/>
            <consortium name="The Broad Institute Genome Sequencing Center for Infectious Disease"/>
            <person name="Wu L."/>
            <person name="Ma J."/>
        </authorList>
    </citation>
    <scope>NUCLEOTIDE SEQUENCE [LARGE SCALE GENOMIC DNA]</scope>
    <source>
        <strain evidence="1 2">JCM 9383</strain>
    </source>
</reference>
<accession>A0ABN3VJV4</accession>
<evidence type="ECO:0000313" key="1">
    <source>
        <dbReference type="EMBL" id="GAA2812451.1"/>
    </source>
</evidence>
<sequence>MEVSTVYPSVSVLGRSWRCLDHLSRSAPRFRAYHGKTRPIERRDVTEKKAVKRLQAAIK</sequence>
<protein>
    <submittedName>
        <fullName evidence="1">Uncharacterized protein</fullName>
    </submittedName>
</protein>